<comment type="caution">
    <text evidence="1">The sequence shown here is derived from an EMBL/GenBank/DDBJ whole genome shotgun (WGS) entry which is preliminary data.</text>
</comment>
<proteinExistence type="predicted"/>
<dbReference type="EMBL" id="JAAGLQ010000308">
    <property type="protein sequence ID" value="NEA16944.1"/>
    <property type="molecule type" value="Genomic_DNA"/>
</dbReference>
<reference evidence="1 2" key="1">
    <citation type="submission" date="2020-01" db="EMBL/GenBank/DDBJ databases">
        <title>Insect and environment-associated Actinomycetes.</title>
        <authorList>
            <person name="Currrie C."/>
            <person name="Chevrette M."/>
            <person name="Carlson C."/>
            <person name="Stubbendieck R."/>
            <person name="Wendt-Pienkowski E."/>
        </authorList>
    </citation>
    <scope>NUCLEOTIDE SEQUENCE [LARGE SCALE GENOMIC DNA]</scope>
    <source>
        <strain evidence="1 2">SID11342</strain>
    </source>
</reference>
<dbReference type="AlphaFoldDB" id="A0A6N9TZG8"/>
<protein>
    <submittedName>
        <fullName evidence="1">Saccharopine dehydrogenase</fullName>
    </submittedName>
</protein>
<organism evidence="1 2">
    <name type="scientific">Streptomyces halstedii</name>
    <dbReference type="NCBI Taxonomy" id="1944"/>
    <lineage>
        <taxon>Bacteria</taxon>
        <taxon>Bacillati</taxon>
        <taxon>Actinomycetota</taxon>
        <taxon>Actinomycetes</taxon>
        <taxon>Kitasatosporales</taxon>
        <taxon>Streptomycetaceae</taxon>
        <taxon>Streptomyces</taxon>
    </lineage>
</organism>
<feature type="non-terminal residue" evidence="1">
    <location>
        <position position="1"/>
    </location>
</feature>
<evidence type="ECO:0000313" key="2">
    <source>
        <dbReference type="Proteomes" id="UP000471293"/>
    </source>
</evidence>
<sequence length="45" mass="4530">QSALCLALDELPATSGQVTTAAAMGDALLDRLRSAGIGFRVAAAR</sequence>
<dbReference type="Proteomes" id="UP000471293">
    <property type="component" value="Unassembled WGS sequence"/>
</dbReference>
<evidence type="ECO:0000313" key="1">
    <source>
        <dbReference type="EMBL" id="NEA16944.1"/>
    </source>
</evidence>
<accession>A0A6N9TZG8</accession>
<name>A0A6N9TZG8_STRHA</name>
<gene>
    <name evidence="1" type="ORF">G3I29_15725</name>
</gene>